<evidence type="ECO:0000256" key="1">
    <source>
        <dbReference type="ARBA" id="ARBA00023002"/>
    </source>
</evidence>
<sequence length="377" mass="40684">NNDTPEVGALASECYHTYDVVIVGAGIIGLSIARHFLLHSRLSVAIVDASTPLSSGATGAGQGYLCMIHKTPGTALWDLAKRSQQLWQMFVDNLQDQGISPLQSVGWKKTGSVLVGRTKEETEQLKIRVHQLSNAGLRAEYWSSSNLRLKEPELTVGPEGCAAFLPDDAQIEVHSAVALIEKDNIHFIPHNRYAEFYNDPAVCLMRSSKDGKVDAVKTNNNNILHAKEAVVIAAGSWTGSLMHNLARDLDVTINVPVQPRKGYLLVFENIKSNLRLNHATMEAGYVNYQRTSTENSSKSTDISMTATIDAKGNLLVVPDGKPVIGPIPSMPNVYLATGHEGGGISMALGTAELIADMVLGNSLKLDPTPFAVEGRCC</sequence>
<dbReference type="PANTHER" id="PTHR13847">
    <property type="entry name" value="SARCOSINE DEHYDROGENASE-RELATED"/>
    <property type="match status" value="1"/>
</dbReference>
<reference evidence="5" key="1">
    <citation type="journal article" date="2017" name="Nature">
        <title>The genome of Chenopodium quinoa.</title>
        <authorList>
            <person name="Jarvis D.E."/>
            <person name="Ho Y.S."/>
            <person name="Lightfoot D.J."/>
            <person name="Schmoeckel S.M."/>
            <person name="Li B."/>
            <person name="Borm T.J.A."/>
            <person name="Ohyanagi H."/>
            <person name="Mineta K."/>
            <person name="Michell C.T."/>
            <person name="Saber N."/>
            <person name="Kharbatia N.M."/>
            <person name="Rupper R.R."/>
            <person name="Sharp A.R."/>
            <person name="Dally N."/>
            <person name="Boughton B.A."/>
            <person name="Woo Y.H."/>
            <person name="Gao G."/>
            <person name="Schijlen E.G.W.M."/>
            <person name="Guo X."/>
            <person name="Momin A.A."/>
            <person name="Negrao S."/>
            <person name="Al-Babili S."/>
            <person name="Gehring C."/>
            <person name="Roessner U."/>
            <person name="Jung C."/>
            <person name="Murphy K."/>
            <person name="Arold S.T."/>
            <person name="Gojobori T."/>
            <person name="van der Linden C.G."/>
            <person name="van Loo E.N."/>
            <person name="Jellen E.N."/>
            <person name="Maughan P.J."/>
            <person name="Tester M."/>
        </authorList>
    </citation>
    <scope>NUCLEOTIDE SEQUENCE [LARGE SCALE GENOMIC DNA]</scope>
    <source>
        <strain evidence="5">cv. PI 614886</strain>
    </source>
</reference>
<dbReference type="AlphaFoldDB" id="A0A803MC78"/>
<dbReference type="Gene3D" id="3.50.50.60">
    <property type="entry name" value="FAD/NAD(P)-binding domain"/>
    <property type="match status" value="2"/>
</dbReference>
<keyword evidence="6" id="KW-1185">Reference proteome</keyword>
<dbReference type="GO" id="GO:0005737">
    <property type="term" value="C:cytoplasm"/>
    <property type="evidence" value="ECO:0007669"/>
    <property type="project" value="TreeGrafter"/>
</dbReference>
<dbReference type="EnsemblPlants" id="AUR62027071-RA">
    <property type="protein sequence ID" value="AUR62027071-RA:cds"/>
    <property type="gene ID" value="AUR62027071"/>
</dbReference>
<evidence type="ECO:0000256" key="3">
    <source>
        <dbReference type="ARBA" id="ARBA00046185"/>
    </source>
</evidence>
<keyword evidence="1" id="KW-0560">Oxidoreductase</keyword>
<dbReference type="InterPro" id="IPR006076">
    <property type="entry name" value="FAD-dep_OxRdtase"/>
</dbReference>
<accession>A0A803MC78</accession>
<evidence type="ECO:0000313" key="5">
    <source>
        <dbReference type="EnsemblPlants" id="AUR62027071-RA:cds"/>
    </source>
</evidence>
<name>A0A803MC78_CHEQI</name>
<organism evidence="5 6">
    <name type="scientific">Chenopodium quinoa</name>
    <name type="common">Quinoa</name>
    <dbReference type="NCBI Taxonomy" id="63459"/>
    <lineage>
        <taxon>Eukaryota</taxon>
        <taxon>Viridiplantae</taxon>
        <taxon>Streptophyta</taxon>
        <taxon>Embryophyta</taxon>
        <taxon>Tracheophyta</taxon>
        <taxon>Spermatophyta</taxon>
        <taxon>Magnoliopsida</taxon>
        <taxon>eudicotyledons</taxon>
        <taxon>Gunneridae</taxon>
        <taxon>Pentapetalae</taxon>
        <taxon>Caryophyllales</taxon>
        <taxon>Chenopodiaceae</taxon>
        <taxon>Chenopodioideae</taxon>
        <taxon>Atripliceae</taxon>
        <taxon>Chenopodium</taxon>
    </lineage>
</organism>
<dbReference type="Gramene" id="AUR62027071-RA">
    <property type="protein sequence ID" value="AUR62027071-RA:cds"/>
    <property type="gene ID" value="AUR62027071"/>
</dbReference>
<dbReference type="PANTHER" id="PTHR13847:SF287">
    <property type="entry name" value="FAD-DEPENDENT OXIDOREDUCTASE DOMAIN-CONTAINING PROTEIN 1"/>
    <property type="match status" value="1"/>
</dbReference>
<protein>
    <recommendedName>
        <fullName evidence="2">FAD-dependent oxidoreductase domain-containing protein 1</fullName>
    </recommendedName>
</protein>
<feature type="domain" description="FAD dependent oxidoreductase" evidence="4">
    <location>
        <begin position="318"/>
        <end position="357"/>
    </location>
</feature>
<dbReference type="Pfam" id="PF01266">
    <property type="entry name" value="DAO"/>
    <property type="match status" value="2"/>
</dbReference>
<reference evidence="5" key="2">
    <citation type="submission" date="2021-03" db="UniProtKB">
        <authorList>
            <consortium name="EnsemblPlants"/>
        </authorList>
    </citation>
    <scope>IDENTIFICATION</scope>
</reference>
<feature type="domain" description="FAD dependent oxidoreductase" evidence="4">
    <location>
        <begin position="19"/>
        <end position="278"/>
    </location>
</feature>
<dbReference type="OMA" id="LASECYH"/>
<evidence type="ECO:0000259" key="4">
    <source>
        <dbReference type="Pfam" id="PF01266"/>
    </source>
</evidence>
<dbReference type="GO" id="GO:0016491">
    <property type="term" value="F:oxidoreductase activity"/>
    <property type="evidence" value="ECO:0007669"/>
    <property type="project" value="UniProtKB-KW"/>
</dbReference>
<proteinExistence type="predicted"/>
<evidence type="ECO:0000256" key="2">
    <source>
        <dbReference type="ARBA" id="ARBA00039785"/>
    </source>
</evidence>
<evidence type="ECO:0000313" key="6">
    <source>
        <dbReference type="Proteomes" id="UP000596660"/>
    </source>
</evidence>
<dbReference type="SUPFAM" id="SSF51905">
    <property type="entry name" value="FAD/NAD(P)-binding domain"/>
    <property type="match status" value="1"/>
</dbReference>
<dbReference type="InterPro" id="IPR036188">
    <property type="entry name" value="FAD/NAD-bd_sf"/>
</dbReference>
<dbReference type="Proteomes" id="UP000596660">
    <property type="component" value="Unplaced"/>
</dbReference>
<comment type="function">
    <text evidence="3">Required for the assembly of the mitochondrial membrane respiratory chain NADH dehydrogenase (Complex I). Involved in mid-late stages of complex I assembly.</text>
</comment>